<feature type="compositionally biased region" description="Basic and acidic residues" evidence="1">
    <location>
        <begin position="191"/>
        <end position="218"/>
    </location>
</feature>
<comment type="caution">
    <text evidence="2">The sequence shown here is derived from an EMBL/GenBank/DDBJ whole genome shotgun (WGS) entry which is preliminary data.</text>
</comment>
<feature type="compositionally biased region" description="Basic and acidic residues" evidence="1">
    <location>
        <begin position="314"/>
        <end position="331"/>
    </location>
</feature>
<evidence type="ECO:0000256" key="1">
    <source>
        <dbReference type="SAM" id="MobiDB-lite"/>
    </source>
</evidence>
<gene>
    <name evidence="2" type="ORF">LTR97_004642</name>
</gene>
<feature type="compositionally biased region" description="Polar residues" evidence="1">
    <location>
        <begin position="16"/>
        <end position="26"/>
    </location>
</feature>
<evidence type="ECO:0000313" key="3">
    <source>
        <dbReference type="Proteomes" id="UP001310594"/>
    </source>
</evidence>
<feature type="region of interest" description="Disordered" evidence="1">
    <location>
        <begin position="274"/>
        <end position="341"/>
    </location>
</feature>
<dbReference type="AlphaFoldDB" id="A0AAN7WDN8"/>
<protein>
    <submittedName>
        <fullName evidence="2">Uncharacterized protein</fullName>
    </submittedName>
</protein>
<feature type="compositionally biased region" description="Acidic residues" evidence="1">
    <location>
        <begin position="332"/>
        <end position="341"/>
    </location>
</feature>
<name>A0AAN7WDN8_9PEZI</name>
<feature type="region of interest" description="Disordered" evidence="1">
    <location>
        <begin position="71"/>
        <end position="95"/>
    </location>
</feature>
<accession>A0AAN7WDN8</accession>
<dbReference type="EMBL" id="JAVRQU010000006">
    <property type="protein sequence ID" value="KAK5701824.1"/>
    <property type="molecule type" value="Genomic_DNA"/>
</dbReference>
<feature type="region of interest" description="Disordered" evidence="1">
    <location>
        <begin position="128"/>
        <end position="228"/>
    </location>
</feature>
<proteinExistence type="predicted"/>
<feature type="compositionally biased region" description="Polar residues" evidence="1">
    <location>
        <begin position="76"/>
        <end position="93"/>
    </location>
</feature>
<evidence type="ECO:0000313" key="2">
    <source>
        <dbReference type="EMBL" id="KAK5701824.1"/>
    </source>
</evidence>
<feature type="region of interest" description="Disordered" evidence="1">
    <location>
        <begin position="1"/>
        <end position="54"/>
    </location>
</feature>
<sequence>MPRKRPAPGQLGPSLSLIQSSGTAAGSYNERPFARGKHSGPHAIFSPTAAQHASTAITASMDETLIGNEHHRSTTNDKQNGDFPSSTTETLTATRARPRSMLASISLLGSHLSEVACSWNRVIFNKGSHTSSTRKEATESPVSSRSASEHTRTSNTPRSSKNHESQVKPSQVGIAAPRPGRPTTRSMTASRRSESSRRTSRRLAEKRRLEQTDLHDTVVGRPSNRHSRIIPKTEDAEEVKEVKPTGDEAGPCQLMMDARAEPAPGVKRKRMLRKITPNMNFMLPPPPTTGPKARRMKSNISEGAQQDEGVVGEEGGREGGAEMEGTGRTELGDVEEEGKET</sequence>
<reference evidence="2" key="1">
    <citation type="submission" date="2023-08" db="EMBL/GenBank/DDBJ databases">
        <title>Black Yeasts Isolated from many extreme environments.</title>
        <authorList>
            <person name="Coleine C."/>
            <person name="Stajich J.E."/>
            <person name="Selbmann L."/>
        </authorList>
    </citation>
    <scope>NUCLEOTIDE SEQUENCE</scope>
    <source>
        <strain evidence="2">CCFEE 5810</strain>
    </source>
</reference>
<feature type="compositionally biased region" description="Low complexity" evidence="1">
    <location>
        <begin position="181"/>
        <end position="190"/>
    </location>
</feature>
<organism evidence="2 3">
    <name type="scientific">Elasticomyces elasticus</name>
    <dbReference type="NCBI Taxonomy" id="574655"/>
    <lineage>
        <taxon>Eukaryota</taxon>
        <taxon>Fungi</taxon>
        <taxon>Dikarya</taxon>
        <taxon>Ascomycota</taxon>
        <taxon>Pezizomycotina</taxon>
        <taxon>Dothideomycetes</taxon>
        <taxon>Dothideomycetidae</taxon>
        <taxon>Mycosphaerellales</taxon>
        <taxon>Teratosphaeriaceae</taxon>
        <taxon>Elasticomyces</taxon>
    </lineage>
</organism>
<dbReference type="Proteomes" id="UP001310594">
    <property type="component" value="Unassembled WGS sequence"/>
</dbReference>